<feature type="signal peptide" evidence="9">
    <location>
        <begin position="1"/>
        <end position="22"/>
    </location>
</feature>
<evidence type="ECO:0000256" key="5">
    <source>
        <dbReference type="ARBA" id="ARBA00022692"/>
    </source>
</evidence>
<evidence type="ECO:0000256" key="8">
    <source>
        <dbReference type="SAM" id="Coils"/>
    </source>
</evidence>
<keyword evidence="6" id="KW-0472">Membrane</keyword>
<proteinExistence type="inferred from homology"/>
<dbReference type="GO" id="GO:0009279">
    <property type="term" value="C:cell outer membrane"/>
    <property type="evidence" value="ECO:0007669"/>
    <property type="project" value="UniProtKB-SubCell"/>
</dbReference>
<keyword evidence="11" id="KW-1185">Reference proteome</keyword>
<evidence type="ECO:0000256" key="2">
    <source>
        <dbReference type="ARBA" id="ARBA00007613"/>
    </source>
</evidence>
<evidence type="ECO:0000256" key="6">
    <source>
        <dbReference type="ARBA" id="ARBA00023136"/>
    </source>
</evidence>
<keyword evidence="5" id="KW-0812">Transmembrane</keyword>
<accession>A0A4R2EV24</accession>
<name>A0A4R2EV24_9BACT</name>
<evidence type="ECO:0000256" key="7">
    <source>
        <dbReference type="ARBA" id="ARBA00023237"/>
    </source>
</evidence>
<feature type="coiled-coil region" evidence="8">
    <location>
        <begin position="154"/>
        <end position="203"/>
    </location>
</feature>
<evidence type="ECO:0000313" key="10">
    <source>
        <dbReference type="EMBL" id="TCN72852.1"/>
    </source>
</evidence>
<comment type="similarity">
    <text evidence="2">Belongs to the outer membrane factor (OMF) (TC 1.B.17) family.</text>
</comment>
<dbReference type="GO" id="GO:1990281">
    <property type="term" value="C:efflux pump complex"/>
    <property type="evidence" value="ECO:0007669"/>
    <property type="project" value="TreeGrafter"/>
</dbReference>
<keyword evidence="4" id="KW-1134">Transmembrane beta strand</keyword>
<evidence type="ECO:0000256" key="4">
    <source>
        <dbReference type="ARBA" id="ARBA00022452"/>
    </source>
</evidence>
<reference evidence="10 11" key="1">
    <citation type="submission" date="2019-03" db="EMBL/GenBank/DDBJ databases">
        <title>Genomic Encyclopedia of Archaeal and Bacterial Type Strains, Phase II (KMG-II): from individual species to whole genera.</title>
        <authorList>
            <person name="Goeker M."/>
        </authorList>
    </citation>
    <scope>NUCLEOTIDE SEQUENCE [LARGE SCALE GENOMIC DNA]</scope>
    <source>
        <strain evidence="10 11">RL-C</strain>
    </source>
</reference>
<dbReference type="GO" id="GO:0015288">
    <property type="term" value="F:porin activity"/>
    <property type="evidence" value="ECO:0007669"/>
    <property type="project" value="TreeGrafter"/>
</dbReference>
<dbReference type="Pfam" id="PF02321">
    <property type="entry name" value="OEP"/>
    <property type="match status" value="2"/>
</dbReference>
<keyword evidence="3" id="KW-0813">Transport</keyword>
<dbReference type="Gene3D" id="1.20.1600.10">
    <property type="entry name" value="Outer membrane efflux proteins (OEP)"/>
    <property type="match status" value="1"/>
</dbReference>
<organism evidence="10 11">
    <name type="scientific">Acetobacteroides hydrogenigenes</name>
    <dbReference type="NCBI Taxonomy" id="979970"/>
    <lineage>
        <taxon>Bacteria</taxon>
        <taxon>Pseudomonadati</taxon>
        <taxon>Bacteroidota</taxon>
        <taxon>Bacteroidia</taxon>
        <taxon>Bacteroidales</taxon>
        <taxon>Rikenellaceae</taxon>
        <taxon>Acetobacteroides</taxon>
    </lineage>
</organism>
<dbReference type="InterPro" id="IPR051906">
    <property type="entry name" value="TolC-like"/>
</dbReference>
<evidence type="ECO:0000256" key="1">
    <source>
        <dbReference type="ARBA" id="ARBA00004442"/>
    </source>
</evidence>
<gene>
    <name evidence="10" type="ORF">CLV25_10170</name>
</gene>
<dbReference type="GO" id="GO:0015562">
    <property type="term" value="F:efflux transmembrane transporter activity"/>
    <property type="evidence" value="ECO:0007669"/>
    <property type="project" value="InterPro"/>
</dbReference>
<dbReference type="EMBL" id="SLWB01000001">
    <property type="protein sequence ID" value="TCN72852.1"/>
    <property type="molecule type" value="Genomic_DNA"/>
</dbReference>
<comment type="subcellular location">
    <subcellularLocation>
        <location evidence="1">Cell outer membrane</location>
    </subcellularLocation>
</comment>
<dbReference type="PANTHER" id="PTHR30026">
    <property type="entry name" value="OUTER MEMBRANE PROTEIN TOLC"/>
    <property type="match status" value="1"/>
</dbReference>
<keyword evidence="8" id="KW-0175">Coiled coil</keyword>
<comment type="caution">
    <text evidence="10">The sequence shown here is derived from an EMBL/GenBank/DDBJ whole genome shotgun (WGS) entry which is preliminary data.</text>
</comment>
<dbReference type="InterPro" id="IPR003423">
    <property type="entry name" value="OMP_efflux"/>
</dbReference>
<dbReference type="OrthoDB" id="9811587at2"/>
<feature type="chain" id="PRO_5020867512" evidence="9">
    <location>
        <begin position="23"/>
        <end position="444"/>
    </location>
</feature>
<evidence type="ECO:0000313" key="11">
    <source>
        <dbReference type="Proteomes" id="UP000294830"/>
    </source>
</evidence>
<dbReference type="PANTHER" id="PTHR30026:SF20">
    <property type="entry name" value="OUTER MEMBRANE PROTEIN TOLC"/>
    <property type="match status" value="1"/>
</dbReference>
<evidence type="ECO:0000256" key="3">
    <source>
        <dbReference type="ARBA" id="ARBA00022448"/>
    </source>
</evidence>
<keyword evidence="7" id="KW-0998">Cell outer membrane</keyword>
<dbReference type="RefSeq" id="WP_131837642.1">
    <property type="nucleotide sequence ID" value="NZ_SLWB01000001.1"/>
</dbReference>
<dbReference type="SUPFAM" id="SSF56954">
    <property type="entry name" value="Outer membrane efflux proteins (OEP)"/>
    <property type="match status" value="1"/>
</dbReference>
<sequence>MKKGLTIVAVLLMGLIGPSAIAQESWSLAKCIEYAKQQNLDVKRRTNDMKSAEVNLNTAKNSRLPNLGANVNQNLTFGRSLGSENTYLNQNSATTSFGISANAPIYQGNYINSRMKYTDWSLKAAVEDINQMGDDITIQVTLAYLQVLYNKELVKVAQENVDQGKLQLKKTEELVTGGRLPKSEQYESKAQLAKEEYALTKAQGDLKIALLALGQLMELQSIESFDVEVPATDKVAINSDAVLALSSGSIEKAYTIRPAVKAAEYRLQAGEEYINMAKAAYYPSLSAIAQYGNSYYNGFNISNRSFGTQLKNNGEKMLGLQLNIPIFSRFENRNNISLARIEQEQRKLALSDAKKTLFKEMQQAYYNAMTAQQSFLSAKQALEASTVAYQYAQEKFGAGRSTTFELNETKKRLATSQSELAQARYEYIFRTKLLDYYNGTAITL</sequence>
<evidence type="ECO:0000256" key="9">
    <source>
        <dbReference type="SAM" id="SignalP"/>
    </source>
</evidence>
<protein>
    <submittedName>
        <fullName evidence="10">Outer membrane protein</fullName>
    </submittedName>
</protein>
<keyword evidence="9" id="KW-0732">Signal</keyword>
<dbReference type="AlphaFoldDB" id="A0A4R2EV24"/>
<dbReference type="Proteomes" id="UP000294830">
    <property type="component" value="Unassembled WGS sequence"/>
</dbReference>